<proteinExistence type="predicted"/>
<keyword evidence="2" id="KW-1185">Reference proteome</keyword>
<comment type="caution">
    <text evidence="1">The sequence shown here is derived from an EMBL/GenBank/DDBJ whole genome shotgun (WGS) entry which is preliminary data.</text>
</comment>
<protein>
    <submittedName>
        <fullName evidence="1">Uncharacterized protein</fullName>
    </submittedName>
</protein>
<gene>
    <name evidence="1" type="ORF">HMPREF9460_01230</name>
</gene>
<reference evidence="1 2" key="1">
    <citation type="submission" date="2011-08" db="EMBL/GenBank/DDBJ databases">
        <title>The Genome Sequence of Clostridium orbiscindens 1_3_50AFAA.</title>
        <authorList>
            <consortium name="The Broad Institute Genome Sequencing Platform"/>
            <person name="Earl A."/>
            <person name="Ward D."/>
            <person name="Feldgarden M."/>
            <person name="Gevers D."/>
            <person name="Daigneault M."/>
            <person name="Strauss J."/>
            <person name="Allen-Vercoe E."/>
            <person name="Young S.K."/>
            <person name="Zeng Q."/>
            <person name="Gargeya S."/>
            <person name="Fitzgerald M."/>
            <person name="Haas B."/>
            <person name="Abouelleil A."/>
            <person name="Alvarado L."/>
            <person name="Arachchi H.M."/>
            <person name="Berlin A."/>
            <person name="Brown A."/>
            <person name="Chapman S.B."/>
            <person name="Chen Z."/>
            <person name="Dunbar C."/>
            <person name="Freedman E."/>
            <person name="Gearin G."/>
            <person name="Gellesch M."/>
            <person name="Goldberg J."/>
            <person name="Griggs A."/>
            <person name="Gujja S."/>
            <person name="Heiman D."/>
            <person name="Howarth C."/>
            <person name="Larson L."/>
            <person name="Lui A."/>
            <person name="MacDonald P.J.P."/>
            <person name="Montmayeur A."/>
            <person name="Murphy C."/>
            <person name="Neiman D."/>
            <person name="Pearson M."/>
            <person name="Priest M."/>
            <person name="Roberts A."/>
            <person name="Saif S."/>
            <person name="Shea T."/>
            <person name="Shenoy N."/>
            <person name="Sisk P."/>
            <person name="Stolte C."/>
            <person name="Sykes S."/>
            <person name="Wortman J."/>
            <person name="Nusbaum C."/>
            <person name="Birren B."/>
        </authorList>
    </citation>
    <scope>NUCLEOTIDE SEQUENCE [LARGE SCALE GENOMIC DNA]</scope>
    <source>
        <strain evidence="1 2">1_3_50AFAA</strain>
    </source>
</reference>
<name>A0A096B9S5_FLAPL</name>
<organism evidence="1 2">
    <name type="scientific">Flavonifractor plautii 1_3_50AFAA</name>
    <dbReference type="NCBI Taxonomy" id="742738"/>
    <lineage>
        <taxon>Bacteria</taxon>
        <taxon>Bacillati</taxon>
        <taxon>Bacillota</taxon>
        <taxon>Clostridia</taxon>
        <taxon>Eubacteriales</taxon>
        <taxon>Oscillospiraceae</taxon>
        <taxon>Flavonifractor</taxon>
    </lineage>
</organism>
<dbReference type="EMBL" id="ADLO01000046">
    <property type="protein sequence ID" value="KGF56183.1"/>
    <property type="molecule type" value="Genomic_DNA"/>
</dbReference>
<accession>A0A096B9S5</accession>
<sequence>MSNLFQQLLRSNFRCGRMLNSRALDLAGWIGMSSTHFVVI</sequence>
<dbReference type="Proteomes" id="UP000029585">
    <property type="component" value="Unassembled WGS sequence"/>
</dbReference>
<evidence type="ECO:0000313" key="1">
    <source>
        <dbReference type="EMBL" id="KGF56183.1"/>
    </source>
</evidence>
<evidence type="ECO:0000313" key="2">
    <source>
        <dbReference type="Proteomes" id="UP000029585"/>
    </source>
</evidence>
<dbReference type="AlphaFoldDB" id="A0A096B9S5"/>
<dbReference type="PATRIC" id="fig|742738.3.peg.1275"/>
<dbReference type="HOGENOM" id="CLU_3287518_0_0_9"/>